<dbReference type="Proteomes" id="UP000008811">
    <property type="component" value="Chromosome"/>
</dbReference>
<feature type="transmembrane region" description="Helical" evidence="8">
    <location>
        <begin position="150"/>
        <end position="169"/>
    </location>
</feature>
<evidence type="ECO:0000256" key="3">
    <source>
        <dbReference type="ARBA" id="ARBA00022676"/>
    </source>
</evidence>
<dbReference type="GO" id="GO:0016763">
    <property type="term" value="F:pentosyltransferase activity"/>
    <property type="evidence" value="ECO:0007669"/>
    <property type="project" value="TreeGrafter"/>
</dbReference>
<keyword evidence="4" id="KW-0808">Transferase</keyword>
<sequence length="533" mass="59146">MAFGGVYGMSDFSWFRRHKSVYIVIGVLIVAGVVVRLWPVLNDRPLWYDEARTWQTAYNPKFLNLLTATAHKEHPPLSYLFVRSFMEVFGADNFMAMRLPSLVFGVLCIPAAFAVGKRLISTGAGVLFALLVALDQLMIDQSQQARMYTLFMLLLLLALLHLAIATDGLRASNSRSWVQLGLLLGALGWTHQLALVVWPGFAAGVGFFLFRKRKEPLSAGENGALKTAVLVFGTALLVDLPPLLQLLRRLRKPKGTGVSGGGLSLEILHLLSDLLGSLPVAIPVVVICVFGLVLFYRHANRSVAVTIAAIGGLTLAAQFPLAQVHHQIGVRYLVPILVVIWIGLVAAIVYSKGMVKRLTLLVVSIYVVVTFLKAVDLTFVRLPERCLYGYATDFVVRNVHDGELVVYYPTFYSNFCQPYAYLYGQDNFFYGRGQMQAFQKKIRDDKKIRGVWVVLSPKRIVRDSVRNAEKLINFYDKVADLGVPLRRGILGPVDREQPVVLYIKGEDANAWEVRAISANKAGVFTISADGFLE</sequence>
<name>B3QQK4_CHLP8</name>
<evidence type="ECO:0000256" key="6">
    <source>
        <dbReference type="ARBA" id="ARBA00022989"/>
    </source>
</evidence>
<dbReference type="GO" id="GO:0009103">
    <property type="term" value="P:lipopolysaccharide biosynthetic process"/>
    <property type="evidence" value="ECO:0007669"/>
    <property type="project" value="UniProtKB-ARBA"/>
</dbReference>
<dbReference type="InterPro" id="IPR038731">
    <property type="entry name" value="RgtA/B/C-like"/>
</dbReference>
<comment type="subcellular location">
    <subcellularLocation>
        <location evidence="1">Cell membrane</location>
        <topology evidence="1">Multi-pass membrane protein</topology>
    </subcellularLocation>
</comment>
<evidence type="ECO:0000256" key="7">
    <source>
        <dbReference type="ARBA" id="ARBA00023136"/>
    </source>
</evidence>
<dbReference type="eggNOG" id="COG5305">
    <property type="taxonomic scope" value="Bacteria"/>
</dbReference>
<evidence type="ECO:0000256" key="1">
    <source>
        <dbReference type="ARBA" id="ARBA00004651"/>
    </source>
</evidence>
<reference evidence="10" key="1">
    <citation type="submission" date="2008-06" db="EMBL/GenBank/DDBJ databases">
        <title>Complete sequence of Chlorobaculum parvum NCIB 8327.</title>
        <authorList>
            <consortium name="US DOE Joint Genome Institute"/>
            <person name="Lucas S."/>
            <person name="Copeland A."/>
            <person name="Lapidus A."/>
            <person name="Glavina del Rio T."/>
            <person name="Dalin E."/>
            <person name="Tice H."/>
            <person name="Bruce D."/>
            <person name="Goodwin L."/>
            <person name="Pitluck S."/>
            <person name="Schmutz J."/>
            <person name="Larimer F."/>
            <person name="Land M."/>
            <person name="Hauser L."/>
            <person name="Kyrpides N."/>
            <person name="Mikhailova N."/>
            <person name="Zhao F."/>
            <person name="Li T."/>
            <person name="Liu Z."/>
            <person name="Overmann J."/>
            <person name="Bryant D.A."/>
            <person name="Richardson P."/>
        </authorList>
    </citation>
    <scope>NUCLEOTIDE SEQUENCE [LARGE SCALE GENOMIC DNA]</scope>
    <source>
        <strain evidence="10">NCIB 8327</strain>
    </source>
</reference>
<feature type="transmembrane region" description="Helical" evidence="8">
    <location>
        <begin position="20"/>
        <end position="38"/>
    </location>
</feature>
<evidence type="ECO:0000313" key="10">
    <source>
        <dbReference type="EMBL" id="ACF12207.1"/>
    </source>
</evidence>
<evidence type="ECO:0000256" key="5">
    <source>
        <dbReference type="ARBA" id="ARBA00022692"/>
    </source>
</evidence>
<gene>
    <name evidence="10" type="ordered locus">Cpar_1815</name>
</gene>
<keyword evidence="3" id="KW-0328">Glycosyltransferase</keyword>
<dbReference type="AlphaFoldDB" id="B3QQK4"/>
<feature type="transmembrane region" description="Helical" evidence="8">
    <location>
        <begin position="303"/>
        <end position="320"/>
    </location>
</feature>
<feature type="transmembrane region" description="Helical" evidence="8">
    <location>
        <begin position="95"/>
        <end position="113"/>
    </location>
</feature>
<dbReference type="InterPro" id="IPR050297">
    <property type="entry name" value="LipidA_mod_glycosyltrf_83"/>
</dbReference>
<keyword evidence="11" id="KW-1185">Reference proteome</keyword>
<accession>B3QQK4</accession>
<protein>
    <submittedName>
        <fullName evidence="10">Membrane protein-like protein</fullName>
    </submittedName>
</protein>
<dbReference type="GO" id="GO:0005886">
    <property type="term" value="C:plasma membrane"/>
    <property type="evidence" value="ECO:0007669"/>
    <property type="project" value="UniProtKB-SubCell"/>
</dbReference>
<keyword evidence="6 8" id="KW-1133">Transmembrane helix</keyword>
<evidence type="ECO:0000256" key="8">
    <source>
        <dbReference type="SAM" id="Phobius"/>
    </source>
</evidence>
<dbReference type="PANTHER" id="PTHR33908">
    <property type="entry name" value="MANNOSYLTRANSFERASE YKCB-RELATED"/>
    <property type="match status" value="1"/>
</dbReference>
<evidence type="ECO:0000259" key="9">
    <source>
        <dbReference type="Pfam" id="PF13231"/>
    </source>
</evidence>
<dbReference type="PANTHER" id="PTHR33908:SF11">
    <property type="entry name" value="MEMBRANE PROTEIN"/>
    <property type="match status" value="1"/>
</dbReference>
<keyword evidence="2" id="KW-1003">Cell membrane</keyword>
<evidence type="ECO:0000256" key="4">
    <source>
        <dbReference type="ARBA" id="ARBA00022679"/>
    </source>
</evidence>
<feature type="transmembrane region" description="Helical" evidence="8">
    <location>
        <begin position="274"/>
        <end position="296"/>
    </location>
</feature>
<evidence type="ECO:0000256" key="2">
    <source>
        <dbReference type="ARBA" id="ARBA00022475"/>
    </source>
</evidence>
<feature type="domain" description="Glycosyltransferase RgtA/B/C/D-like" evidence="9">
    <location>
        <begin position="74"/>
        <end position="212"/>
    </location>
</feature>
<organism evidence="10 11">
    <name type="scientific">Chlorobaculum parvum (strain DSM 263 / NCIMB 8327)</name>
    <name type="common">Chlorobium vibrioforme subsp. thiosulfatophilum</name>
    <dbReference type="NCBI Taxonomy" id="517417"/>
    <lineage>
        <taxon>Bacteria</taxon>
        <taxon>Pseudomonadati</taxon>
        <taxon>Chlorobiota</taxon>
        <taxon>Chlorobiia</taxon>
        <taxon>Chlorobiales</taxon>
        <taxon>Chlorobiaceae</taxon>
        <taxon>Chlorobaculum</taxon>
    </lineage>
</organism>
<dbReference type="OrthoDB" id="8353433at2"/>
<feature type="transmembrane region" description="Helical" evidence="8">
    <location>
        <begin position="332"/>
        <end position="351"/>
    </location>
</feature>
<feature type="transmembrane region" description="Helical" evidence="8">
    <location>
        <begin position="358"/>
        <end position="375"/>
    </location>
</feature>
<evidence type="ECO:0000313" key="11">
    <source>
        <dbReference type="Proteomes" id="UP000008811"/>
    </source>
</evidence>
<keyword evidence="5 8" id="KW-0812">Transmembrane</keyword>
<keyword evidence="7 8" id="KW-0472">Membrane</keyword>
<dbReference type="Pfam" id="PF13231">
    <property type="entry name" value="PMT_2"/>
    <property type="match status" value="1"/>
</dbReference>
<dbReference type="KEGG" id="cpc:Cpar_1815"/>
<dbReference type="HOGENOM" id="CLU_510660_0_0_10"/>
<dbReference type="EMBL" id="CP001099">
    <property type="protein sequence ID" value="ACF12207.1"/>
    <property type="molecule type" value="Genomic_DNA"/>
</dbReference>
<proteinExistence type="predicted"/>
<feature type="transmembrane region" description="Helical" evidence="8">
    <location>
        <begin position="189"/>
        <end position="211"/>
    </location>
</feature>
<feature type="transmembrane region" description="Helical" evidence="8">
    <location>
        <begin position="223"/>
        <end position="244"/>
    </location>
</feature>